<organism evidence="2 3">
    <name type="scientific">Limnoraphis robusta CCNP1315</name>
    <dbReference type="NCBI Taxonomy" id="3110306"/>
    <lineage>
        <taxon>Bacteria</taxon>
        <taxon>Bacillati</taxon>
        <taxon>Cyanobacteriota</taxon>
        <taxon>Cyanophyceae</taxon>
        <taxon>Oscillatoriophycideae</taxon>
        <taxon>Oscillatoriales</taxon>
        <taxon>Sirenicapillariaceae</taxon>
        <taxon>Limnoraphis</taxon>
    </lineage>
</organism>
<feature type="signal peptide" evidence="1">
    <location>
        <begin position="1"/>
        <end position="29"/>
    </location>
</feature>
<dbReference type="InterPro" id="IPR011042">
    <property type="entry name" value="6-blade_b-propeller_TolB-like"/>
</dbReference>
<proteinExistence type="predicted"/>
<protein>
    <recommendedName>
        <fullName evidence="4">PEP-CTERM sorting domain-containing protein</fullName>
    </recommendedName>
</protein>
<dbReference type="Gene3D" id="2.120.10.30">
    <property type="entry name" value="TolB, C-terminal domain"/>
    <property type="match status" value="1"/>
</dbReference>
<dbReference type="Proteomes" id="UP001301728">
    <property type="component" value="Unassembled WGS sequence"/>
</dbReference>
<keyword evidence="1" id="KW-0732">Signal</keyword>
<dbReference type="EMBL" id="JAYGHT010000101">
    <property type="protein sequence ID" value="MEA5520820.1"/>
    <property type="molecule type" value="Genomic_DNA"/>
</dbReference>
<evidence type="ECO:0000313" key="3">
    <source>
        <dbReference type="Proteomes" id="UP001301728"/>
    </source>
</evidence>
<name>A0ABU5U0X6_9CYAN</name>
<accession>A0ABU5U0X6</accession>
<keyword evidence="3" id="KW-1185">Reference proteome</keyword>
<evidence type="ECO:0000256" key="1">
    <source>
        <dbReference type="SAM" id="SignalP"/>
    </source>
</evidence>
<comment type="caution">
    <text evidence="2">The sequence shown here is derived from an EMBL/GenBank/DDBJ whole genome shotgun (WGS) entry which is preliminary data.</text>
</comment>
<gene>
    <name evidence="2" type="ORF">VB854_17930</name>
</gene>
<evidence type="ECO:0000313" key="2">
    <source>
        <dbReference type="EMBL" id="MEA5520820.1"/>
    </source>
</evidence>
<evidence type="ECO:0008006" key="4">
    <source>
        <dbReference type="Google" id="ProtNLM"/>
    </source>
</evidence>
<reference evidence="2 3" key="1">
    <citation type="submission" date="2023-12" db="EMBL/GenBank/DDBJ databases">
        <title>Baltic Sea Cyanobacteria.</title>
        <authorList>
            <person name="Delbaje E."/>
            <person name="Fewer D.P."/>
            <person name="Shishido T.K."/>
        </authorList>
    </citation>
    <scope>NUCLEOTIDE SEQUENCE [LARGE SCALE GENOMIC DNA]</scope>
    <source>
        <strain evidence="2 3">CCNP 1315</strain>
    </source>
</reference>
<sequence length="508" mass="54425">MSNNLTKLKCLLLILRFPMLKRFLPNALAIAGAFLVSGTAAIGQELAPDSVRDSQLNVKIDYVGRMPFVLGPGFFGDAPNLGSPVSVGDQLFLLDQNNAIYRFDNNSISEVITIDDAPAGLTLDNRQSILNVASNAAGNKVFVVYTSSTVPAELVGQNSTYTLPDPLPGETPDGPVPDVYRLMPSHFQVMYEYNFDGEKLLNPKAIAAFETQIIGGHIGGALEVLPDGRLLFATGDALPFGLDGRFAPQDDNSHLSKILIVNPDNGSFEVAAKGVRNVQHFQIVDSMSDELNLLGFADIGSFTAEEVNFVSLLDLYNTDEIENFGWGRNSDGLAREGTFYIGSGVALDLAGPMAVGNAPEPESGFIQPLAQYSREGANFSAVSGPVVSSLSFNVISSLFGDLSRSEVFATTASLTEKNVPVFRVNLFDSMLNQTSLLELAGGRADPRFFNFSDGTAGVLLETTGDFYRLTELSNSSIKSVPEPASTSSIVIFAVFGLVSALKRKTNQT</sequence>
<dbReference type="RefSeq" id="WP_323223993.1">
    <property type="nucleotide sequence ID" value="NZ_JAYGHT010000101.1"/>
</dbReference>
<feature type="chain" id="PRO_5046826576" description="PEP-CTERM sorting domain-containing protein" evidence="1">
    <location>
        <begin position="30"/>
        <end position="508"/>
    </location>
</feature>